<dbReference type="InterPro" id="IPR036397">
    <property type="entry name" value="RNaseH_sf"/>
</dbReference>
<dbReference type="GO" id="GO:0004523">
    <property type="term" value="F:RNA-DNA hybrid ribonuclease activity"/>
    <property type="evidence" value="ECO:0007669"/>
    <property type="project" value="InterPro"/>
</dbReference>
<dbReference type="CDD" id="cd09276">
    <property type="entry name" value="Rnase_HI_RT_non_LTR"/>
    <property type="match status" value="1"/>
</dbReference>
<comment type="caution">
    <text evidence="2">The sequence shown here is derived from an EMBL/GenBank/DDBJ whole genome shotgun (WGS) entry which is preliminary data.</text>
</comment>
<proteinExistence type="predicted"/>
<evidence type="ECO:0000313" key="3">
    <source>
        <dbReference type="Proteomes" id="UP001147746"/>
    </source>
</evidence>
<dbReference type="Pfam" id="PF00075">
    <property type="entry name" value="RNase_H"/>
    <property type="match status" value="1"/>
</dbReference>
<dbReference type="GO" id="GO:0003676">
    <property type="term" value="F:nucleic acid binding"/>
    <property type="evidence" value="ECO:0007669"/>
    <property type="project" value="InterPro"/>
</dbReference>
<dbReference type="PROSITE" id="PS50879">
    <property type="entry name" value="RNASE_H_1"/>
    <property type="match status" value="1"/>
</dbReference>
<dbReference type="EMBL" id="JAPZBO010000002">
    <property type="protein sequence ID" value="KAJ5323415.1"/>
    <property type="molecule type" value="Genomic_DNA"/>
</dbReference>
<reference evidence="2" key="1">
    <citation type="submission" date="2022-12" db="EMBL/GenBank/DDBJ databases">
        <authorList>
            <person name="Petersen C."/>
        </authorList>
    </citation>
    <scope>NUCLEOTIDE SEQUENCE</scope>
    <source>
        <strain evidence="2">IBT 21472</strain>
    </source>
</reference>
<dbReference type="InterPro" id="IPR012337">
    <property type="entry name" value="RNaseH-like_sf"/>
</dbReference>
<feature type="domain" description="RNase H type-1" evidence="1">
    <location>
        <begin position="61"/>
        <end position="200"/>
    </location>
</feature>
<keyword evidence="3" id="KW-1185">Reference proteome</keyword>
<evidence type="ECO:0000313" key="2">
    <source>
        <dbReference type="EMBL" id="KAJ5323415.1"/>
    </source>
</evidence>
<dbReference type="InterPro" id="IPR002156">
    <property type="entry name" value="RNaseH_domain"/>
</dbReference>
<dbReference type="Gene3D" id="3.30.420.10">
    <property type="entry name" value="Ribonuclease H-like superfamily/Ribonuclease H"/>
    <property type="match status" value="1"/>
</dbReference>
<gene>
    <name evidence="2" type="ORF">N7476_002015</name>
</gene>
<organism evidence="2 3">
    <name type="scientific">Penicillium atrosanguineum</name>
    <dbReference type="NCBI Taxonomy" id="1132637"/>
    <lineage>
        <taxon>Eukaryota</taxon>
        <taxon>Fungi</taxon>
        <taxon>Dikarya</taxon>
        <taxon>Ascomycota</taxon>
        <taxon>Pezizomycotina</taxon>
        <taxon>Eurotiomycetes</taxon>
        <taxon>Eurotiomycetidae</taxon>
        <taxon>Eurotiales</taxon>
        <taxon>Aspergillaceae</taxon>
        <taxon>Penicillium</taxon>
    </lineage>
</organism>
<dbReference type="SUPFAM" id="SSF53098">
    <property type="entry name" value="Ribonuclease H-like"/>
    <property type="match status" value="1"/>
</dbReference>
<accession>A0A9W9Q2K4</accession>
<evidence type="ECO:0000259" key="1">
    <source>
        <dbReference type="PROSITE" id="PS50879"/>
    </source>
</evidence>
<dbReference type="AlphaFoldDB" id="A0A9W9Q2K4"/>
<name>A0A9W9Q2K4_9EURO</name>
<dbReference type="Proteomes" id="UP001147746">
    <property type="component" value="Unassembled WGS sequence"/>
</dbReference>
<sequence length="200" mass="22233">MEAQAWKTGGYLTAPPGTLTRHWESRKAFVQALWQAPPEVIIEDREVAVKRHDQILAIDWRERPAILYTDRSGIEGRIGAAAIVDLEDQHAHSQMGDENTSTVYAAELRVIEMALALVLESTEPWAKQAKNRLIIFADSQAALKALGRPRMPSGHVYLAGCLELIRQLADKGIQTELRWIPAHQGVIGNEIVDQQAKEAA</sequence>
<reference evidence="2" key="2">
    <citation type="journal article" date="2023" name="IMA Fungus">
        <title>Comparative genomic study of the Penicillium genus elucidates a diverse pangenome and 15 lateral gene transfer events.</title>
        <authorList>
            <person name="Petersen C."/>
            <person name="Sorensen T."/>
            <person name="Nielsen M.R."/>
            <person name="Sondergaard T.E."/>
            <person name="Sorensen J.L."/>
            <person name="Fitzpatrick D.A."/>
            <person name="Frisvad J.C."/>
            <person name="Nielsen K.L."/>
        </authorList>
    </citation>
    <scope>NUCLEOTIDE SEQUENCE</scope>
    <source>
        <strain evidence="2">IBT 21472</strain>
    </source>
</reference>
<protein>
    <recommendedName>
        <fullName evidence="1">RNase H type-1 domain-containing protein</fullName>
    </recommendedName>
</protein>